<dbReference type="RefSeq" id="WP_260393492.1">
    <property type="nucleotide sequence ID" value="NZ_CP110126.1"/>
</dbReference>
<comment type="caution">
    <text evidence="1">The sequence shown here is derived from an EMBL/GenBank/DDBJ whole genome shotgun (WGS) entry which is preliminary data.</text>
</comment>
<dbReference type="EMBL" id="JAQZHK010000009">
    <property type="protein sequence ID" value="MDY3513469.1"/>
    <property type="molecule type" value="Genomic_DNA"/>
</dbReference>
<evidence type="ECO:0000313" key="1">
    <source>
        <dbReference type="EMBL" id="MDY3513469.1"/>
    </source>
</evidence>
<name>A0AAP6HFZ4_RIEAN</name>
<gene>
    <name evidence="1" type="ORF">PG303_09610</name>
</gene>
<reference evidence="1" key="1">
    <citation type="submission" date="2023-01" db="EMBL/GenBank/DDBJ databases">
        <title>Genome-based studies on antimicrobial resistance profiles of Riemerella anatipestifer in China, 1994 to 2021.</title>
        <authorList>
            <person name="Yang Z."/>
            <person name="Zhu D."/>
        </authorList>
    </citation>
    <scope>NUCLEOTIDE SEQUENCE</scope>
    <source>
        <strain evidence="1">RCAD1218</strain>
    </source>
</reference>
<protein>
    <submittedName>
        <fullName evidence="1">Uncharacterized protein</fullName>
    </submittedName>
</protein>
<dbReference type="AlphaFoldDB" id="A0AAP6HFZ4"/>
<organism evidence="1 2">
    <name type="scientific">Riemerella anatipestifer</name>
    <name type="common">Moraxella anatipestifer</name>
    <dbReference type="NCBI Taxonomy" id="34085"/>
    <lineage>
        <taxon>Bacteria</taxon>
        <taxon>Pseudomonadati</taxon>
        <taxon>Bacteroidota</taxon>
        <taxon>Flavobacteriia</taxon>
        <taxon>Flavobacteriales</taxon>
        <taxon>Weeksellaceae</taxon>
        <taxon>Riemerella</taxon>
    </lineage>
</organism>
<proteinExistence type="predicted"/>
<evidence type="ECO:0000313" key="2">
    <source>
        <dbReference type="Proteomes" id="UP001284033"/>
    </source>
</evidence>
<sequence length="42" mass="4945">MLKKPYKCEQGFVFVMKITDKIDIRLKMLDIGGNSFKLFSNF</sequence>
<accession>A0AAP6HFZ4</accession>
<dbReference type="Proteomes" id="UP001284033">
    <property type="component" value="Unassembled WGS sequence"/>
</dbReference>